<dbReference type="Gene3D" id="1.20.1260.100">
    <property type="entry name" value="TspO/MBR protein"/>
    <property type="match status" value="1"/>
</dbReference>
<dbReference type="Pfam" id="PF03073">
    <property type="entry name" value="TspO_MBR"/>
    <property type="match status" value="1"/>
</dbReference>
<feature type="transmembrane region" description="Helical" evidence="6">
    <location>
        <begin position="78"/>
        <end position="98"/>
    </location>
</feature>
<dbReference type="PANTHER" id="PTHR10057:SF0">
    <property type="entry name" value="TRANSLOCATOR PROTEIN"/>
    <property type="match status" value="1"/>
</dbReference>
<comment type="subcellular location">
    <subcellularLocation>
        <location evidence="1">Membrane</location>
        <topology evidence="1">Multi-pass membrane protein</topology>
    </subcellularLocation>
</comment>
<dbReference type="GO" id="GO:0033013">
    <property type="term" value="P:tetrapyrrole metabolic process"/>
    <property type="evidence" value="ECO:0007669"/>
    <property type="project" value="UniProtKB-ARBA"/>
</dbReference>
<feature type="transmembrane region" description="Helical" evidence="6">
    <location>
        <begin position="132"/>
        <end position="153"/>
    </location>
</feature>
<evidence type="ECO:0000256" key="2">
    <source>
        <dbReference type="ARBA" id="ARBA00007524"/>
    </source>
</evidence>
<evidence type="ECO:0000313" key="8">
    <source>
        <dbReference type="Proteomes" id="UP000178222"/>
    </source>
</evidence>
<evidence type="ECO:0000256" key="5">
    <source>
        <dbReference type="ARBA" id="ARBA00023136"/>
    </source>
</evidence>
<evidence type="ECO:0000256" key="1">
    <source>
        <dbReference type="ARBA" id="ARBA00004141"/>
    </source>
</evidence>
<feature type="transmembrane region" description="Helical" evidence="6">
    <location>
        <begin position="45"/>
        <end position="66"/>
    </location>
</feature>
<dbReference type="EMBL" id="MHUL01000023">
    <property type="protein sequence ID" value="OHA76787.1"/>
    <property type="molecule type" value="Genomic_DNA"/>
</dbReference>
<dbReference type="InterPro" id="IPR038330">
    <property type="entry name" value="TspO/MBR-related_sf"/>
</dbReference>
<keyword evidence="4 6" id="KW-1133">Transmembrane helix</keyword>
<organism evidence="7 8">
    <name type="scientific">Candidatus Wildermuthbacteria bacterium RIFCSPLOWO2_02_FULL_47_9c</name>
    <dbReference type="NCBI Taxonomy" id="1802466"/>
    <lineage>
        <taxon>Bacteria</taxon>
        <taxon>Candidatus Wildermuthiibacteriota</taxon>
    </lineage>
</organism>
<reference evidence="7 8" key="1">
    <citation type="journal article" date="2016" name="Nat. Commun.">
        <title>Thousands of microbial genomes shed light on interconnected biogeochemical processes in an aquifer system.</title>
        <authorList>
            <person name="Anantharaman K."/>
            <person name="Brown C.T."/>
            <person name="Hug L.A."/>
            <person name="Sharon I."/>
            <person name="Castelle C.J."/>
            <person name="Probst A.J."/>
            <person name="Thomas B.C."/>
            <person name="Singh A."/>
            <person name="Wilkins M.J."/>
            <person name="Karaoz U."/>
            <person name="Brodie E.L."/>
            <person name="Williams K.H."/>
            <person name="Hubbard S.S."/>
            <person name="Banfield J.F."/>
        </authorList>
    </citation>
    <scope>NUCLEOTIDE SEQUENCE [LARGE SCALE GENOMIC DNA]</scope>
</reference>
<evidence type="ECO:0000256" key="6">
    <source>
        <dbReference type="SAM" id="Phobius"/>
    </source>
</evidence>
<dbReference type="Proteomes" id="UP000178222">
    <property type="component" value="Unassembled WGS sequence"/>
</dbReference>
<feature type="transmembrane region" description="Helical" evidence="6">
    <location>
        <begin position="7"/>
        <end position="33"/>
    </location>
</feature>
<dbReference type="InterPro" id="IPR004307">
    <property type="entry name" value="TspO_MBR"/>
</dbReference>
<dbReference type="PIRSF" id="PIRSF005859">
    <property type="entry name" value="PBR"/>
    <property type="match status" value="1"/>
</dbReference>
<dbReference type="AlphaFoldDB" id="A0A1G2RVE6"/>
<comment type="similarity">
    <text evidence="2">Belongs to the TspO/BZRP family.</text>
</comment>
<accession>A0A1G2RVE6</accession>
<comment type="caution">
    <text evidence="7">The sequence shown here is derived from an EMBL/GenBank/DDBJ whole genome shotgun (WGS) entry which is preliminary data.</text>
</comment>
<keyword evidence="5 6" id="KW-0472">Membrane</keyword>
<feature type="transmembrane region" description="Helical" evidence="6">
    <location>
        <begin position="104"/>
        <end position="125"/>
    </location>
</feature>
<sequence>MKEILKLVFAIGVCQSAGLIGSVFTAPAIPGWYEQLAKSALTPPGWVFGPVWFVLYTLMGISLYLVWRKRTKEECQCATLGVFFFQLTLNVLWSYLFFGLREPLLGLVGIAALFLAILATVWQFWNVSRAAAYLLVPYILWAGFAAYLNLAIWQLNS</sequence>
<dbReference type="PANTHER" id="PTHR10057">
    <property type="entry name" value="PERIPHERAL-TYPE BENZODIAZEPINE RECEPTOR"/>
    <property type="match status" value="1"/>
</dbReference>
<evidence type="ECO:0000256" key="4">
    <source>
        <dbReference type="ARBA" id="ARBA00022989"/>
    </source>
</evidence>
<name>A0A1G2RVE6_9BACT</name>
<dbReference type="GO" id="GO:0016020">
    <property type="term" value="C:membrane"/>
    <property type="evidence" value="ECO:0007669"/>
    <property type="project" value="UniProtKB-SubCell"/>
</dbReference>
<evidence type="ECO:0000256" key="3">
    <source>
        <dbReference type="ARBA" id="ARBA00022692"/>
    </source>
</evidence>
<dbReference type="CDD" id="cd15904">
    <property type="entry name" value="TSPO_MBR"/>
    <property type="match status" value="1"/>
</dbReference>
<dbReference type="FunFam" id="1.20.1260.100:FF:000001">
    <property type="entry name" value="translocator protein 2"/>
    <property type="match status" value="1"/>
</dbReference>
<proteinExistence type="inferred from homology"/>
<evidence type="ECO:0000313" key="7">
    <source>
        <dbReference type="EMBL" id="OHA76787.1"/>
    </source>
</evidence>
<gene>
    <name evidence="7" type="ORF">A3J30_04695</name>
</gene>
<protein>
    <submittedName>
        <fullName evidence="7">TspO protein</fullName>
    </submittedName>
</protein>
<keyword evidence="3 6" id="KW-0812">Transmembrane</keyword>